<dbReference type="SMART" id="SM00981">
    <property type="entry name" value="THUMP"/>
    <property type="match status" value="1"/>
</dbReference>
<keyword evidence="5 9" id="KW-0547">Nucleotide-binding</keyword>
<dbReference type="GO" id="GO:0005524">
    <property type="term" value="F:ATP binding"/>
    <property type="evidence" value="ECO:0007669"/>
    <property type="project" value="UniProtKB-UniRule"/>
</dbReference>
<comment type="catalytic activity">
    <reaction evidence="9">
        <text>[ThiS sulfur-carrier protein]-C-terminal Gly-Gly-AMP + S-sulfanyl-L-cysteinyl-[cysteine desulfurase] + AH2 = [ThiS sulfur-carrier protein]-C-terminal-Gly-aminoethanethioate + L-cysteinyl-[cysteine desulfurase] + A + AMP + 2 H(+)</text>
        <dbReference type="Rhea" id="RHEA:43340"/>
        <dbReference type="Rhea" id="RHEA-COMP:12157"/>
        <dbReference type="Rhea" id="RHEA-COMP:12158"/>
        <dbReference type="Rhea" id="RHEA-COMP:12910"/>
        <dbReference type="Rhea" id="RHEA-COMP:19908"/>
        <dbReference type="ChEBI" id="CHEBI:13193"/>
        <dbReference type="ChEBI" id="CHEBI:15378"/>
        <dbReference type="ChEBI" id="CHEBI:17499"/>
        <dbReference type="ChEBI" id="CHEBI:29950"/>
        <dbReference type="ChEBI" id="CHEBI:61963"/>
        <dbReference type="ChEBI" id="CHEBI:90618"/>
        <dbReference type="ChEBI" id="CHEBI:232372"/>
        <dbReference type="ChEBI" id="CHEBI:456215"/>
    </reaction>
</comment>
<keyword evidence="3 9" id="KW-0820">tRNA-binding</keyword>
<dbReference type="GO" id="GO:0009228">
    <property type="term" value="P:thiamine biosynthetic process"/>
    <property type="evidence" value="ECO:0007669"/>
    <property type="project" value="UniProtKB-KW"/>
</dbReference>
<evidence type="ECO:0000256" key="5">
    <source>
        <dbReference type="ARBA" id="ARBA00022741"/>
    </source>
</evidence>
<dbReference type="InterPro" id="IPR049961">
    <property type="entry name" value="ThiI_N"/>
</dbReference>
<organism evidence="11 12">
    <name type="scientific">Halioxenophilus aromaticivorans</name>
    <dbReference type="NCBI Taxonomy" id="1306992"/>
    <lineage>
        <taxon>Bacteria</taxon>
        <taxon>Pseudomonadati</taxon>
        <taxon>Pseudomonadota</taxon>
        <taxon>Gammaproteobacteria</taxon>
        <taxon>Alteromonadales</taxon>
        <taxon>Alteromonadaceae</taxon>
        <taxon>Halioxenophilus</taxon>
    </lineage>
</organism>
<comment type="subcellular location">
    <subcellularLocation>
        <location evidence="1 9">Cytoplasm</location>
    </subcellularLocation>
</comment>
<sequence length="494" mass="55005">MRLEAPILLNFYMHFVIKLFPEIIVKSAPVRKRFTRQLYNNLNILVKRISPSLKVRRDWEKLEVVGPEDSAVQIKVAQVLANTPGIAFFYQVTQFEFETLDDIYQHTAQIWGDHLAGKTFCIRAKRTGSHDYSSVEIERYVGGGLNQNHVTGGVRLKQPDITIKLEVKNNTLFVVQREVGGLGGFPLGTQDPVLSLLSGGFDSTVASYLAIKRGLRTHYLFFNMGGRAHEVGCKEIAHYLWQKFGSSHQVRFISVPFEGVVAEILGTISQANMGVVLKRMMLRAASKVAQEFNIEALVTGESVAQVSSQTITNLSVIDRVTETLVLRPLITSDKGDIIATARAIGTEEFAANMPEYCGVISKKPTTRAKLAVVEQEESEFDLSVLEDAVARMTVQGILNVLEATDYQQADEFGYVPTGAEVIDIRHPDEQESAPLLVDNKPVKHIPFYLLAKSIAELGSQQQYLLYCDRGVMSRLHAGQLSEEGYPNIGVYRPN</sequence>
<dbReference type="Pfam" id="PF02926">
    <property type="entry name" value="THUMP"/>
    <property type="match status" value="1"/>
</dbReference>
<dbReference type="Gene3D" id="3.40.250.10">
    <property type="entry name" value="Rhodanese-like domain"/>
    <property type="match status" value="1"/>
</dbReference>
<dbReference type="CDD" id="cd01712">
    <property type="entry name" value="PPase_ThiI"/>
    <property type="match status" value="1"/>
</dbReference>
<dbReference type="NCBIfam" id="TIGR04271">
    <property type="entry name" value="ThiI_C_thiazole"/>
    <property type="match status" value="1"/>
</dbReference>
<dbReference type="InterPro" id="IPR050102">
    <property type="entry name" value="tRNA_sulfurtransferase_ThiI"/>
</dbReference>
<accession>A0AAV3U6A1</accession>
<dbReference type="InterPro" id="IPR036873">
    <property type="entry name" value="Rhodanese-like_dom_sf"/>
</dbReference>
<dbReference type="InterPro" id="IPR049962">
    <property type="entry name" value="THUMP_ThiI"/>
</dbReference>
<dbReference type="Pfam" id="PF02568">
    <property type="entry name" value="ThiI"/>
    <property type="match status" value="1"/>
</dbReference>
<dbReference type="InterPro" id="IPR026340">
    <property type="entry name" value="THII_Thiazole_biosynth_dom"/>
</dbReference>
<dbReference type="SUPFAM" id="SSF143437">
    <property type="entry name" value="THUMP domain-like"/>
    <property type="match status" value="1"/>
</dbReference>
<dbReference type="SUPFAM" id="SSF52402">
    <property type="entry name" value="Adenine nucleotide alpha hydrolases-like"/>
    <property type="match status" value="1"/>
</dbReference>
<dbReference type="GO" id="GO:0052837">
    <property type="term" value="P:thiazole biosynthetic process"/>
    <property type="evidence" value="ECO:0007669"/>
    <property type="project" value="InterPro"/>
</dbReference>
<dbReference type="PROSITE" id="PS51165">
    <property type="entry name" value="THUMP"/>
    <property type="match status" value="1"/>
</dbReference>
<comment type="function">
    <text evidence="9">Catalyzes the ATP-dependent transfer of a sulfur to tRNA to produce 4-thiouridine in position 8 of tRNAs, which functions as a near-UV photosensor. Also catalyzes the transfer of sulfur to the sulfur carrier protein ThiS, forming ThiS-thiocarboxylate. This is a step in the synthesis of thiazole, in the thiamine biosynthesis pathway. The sulfur is donated as persulfide by IscS.</text>
</comment>
<comment type="pathway">
    <text evidence="9">Cofactor biosynthesis; thiamine diphosphate biosynthesis.</text>
</comment>
<dbReference type="EMBL" id="BAABLX010000028">
    <property type="protein sequence ID" value="GAA4948848.1"/>
    <property type="molecule type" value="Genomic_DNA"/>
</dbReference>
<dbReference type="CDD" id="cd00158">
    <property type="entry name" value="RHOD"/>
    <property type="match status" value="1"/>
</dbReference>
<dbReference type="PANTHER" id="PTHR43209">
    <property type="entry name" value="TRNA SULFURTRANSFERASE"/>
    <property type="match status" value="1"/>
</dbReference>
<dbReference type="AlphaFoldDB" id="A0AAV3U6A1"/>
<reference evidence="12" key="1">
    <citation type="journal article" date="2019" name="Int. J. Syst. Evol. Microbiol.">
        <title>The Global Catalogue of Microorganisms (GCM) 10K type strain sequencing project: providing services to taxonomists for standard genome sequencing and annotation.</title>
        <authorList>
            <consortium name="The Broad Institute Genomics Platform"/>
            <consortium name="The Broad Institute Genome Sequencing Center for Infectious Disease"/>
            <person name="Wu L."/>
            <person name="Ma J."/>
        </authorList>
    </citation>
    <scope>NUCLEOTIDE SEQUENCE [LARGE SCALE GENOMIC DNA]</scope>
    <source>
        <strain evidence="12">JCM 19134</strain>
    </source>
</reference>
<keyword evidence="2 9" id="KW-0963">Cytoplasm</keyword>
<evidence type="ECO:0000256" key="1">
    <source>
        <dbReference type="ARBA" id="ARBA00004496"/>
    </source>
</evidence>
<dbReference type="GO" id="GO:0005829">
    <property type="term" value="C:cytosol"/>
    <property type="evidence" value="ECO:0007669"/>
    <property type="project" value="TreeGrafter"/>
</dbReference>
<evidence type="ECO:0000256" key="8">
    <source>
        <dbReference type="ARBA" id="ARBA00022977"/>
    </source>
</evidence>
<dbReference type="GO" id="GO:0009229">
    <property type="term" value="P:thiamine diphosphate biosynthetic process"/>
    <property type="evidence" value="ECO:0007669"/>
    <property type="project" value="UniProtKB-UniRule"/>
</dbReference>
<comment type="caution">
    <text evidence="11">The sequence shown here is derived from an EMBL/GenBank/DDBJ whole genome shotgun (WGS) entry which is preliminary data.</text>
</comment>
<dbReference type="HAMAP" id="MF_00021">
    <property type="entry name" value="ThiI"/>
    <property type="match status" value="1"/>
</dbReference>
<dbReference type="PANTHER" id="PTHR43209:SF1">
    <property type="entry name" value="TRNA SULFURTRANSFERASE"/>
    <property type="match status" value="1"/>
</dbReference>
<keyword evidence="12" id="KW-1185">Reference proteome</keyword>
<dbReference type="Proteomes" id="UP001409585">
    <property type="component" value="Unassembled WGS sequence"/>
</dbReference>
<protein>
    <recommendedName>
        <fullName evidence="9">Probable tRNA sulfurtransferase</fullName>
        <ecNumber evidence="9">2.8.1.4</ecNumber>
    </recommendedName>
    <alternativeName>
        <fullName evidence="9">Sulfur carrier protein ThiS sulfurtransferase</fullName>
    </alternativeName>
    <alternativeName>
        <fullName evidence="9">Thiamine biosynthesis protein ThiI</fullName>
    </alternativeName>
    <alternativeName>
        <fullName evidence="9">tRNA 4-thiouridine synthase</fullName>
    </alternativeName>
</protein>
<evidence type="ECO:0000313" key="12">
    <source>
        <dbReference type="Proteomes" id="UP001409585"/>
    </source>
</evidence>
<comment type="caution">
    <text evidence="9">Lacks conserved residue(s) required for the propagation of feature annotation.</text>
</comment>
<keyword evidence="4 9" id="KW-0808">Transferase</keyword>
<evidence type="ECO:0000256" key="2">
    <source>
        <dbReference type="ARBA" id="ARBA00022490"/>
    </source>
</evidence>
<dbReference type="Gene3D" id="3.30.2130.30">
    <property type="match status" value="1"/>
</dbReference>
<dbReference type="Gene3D" id="3.40.50.620">
    <property type="entry name" value="HUPs"/>
    <property type="match status" value="1"/>
</dbReference>
<keyword evidence="7 9" id="KW-0694">RNA-binding</keyword>
<evidence type="ECO:0000256" key="4">
    <source>
        <dbReference type="ARBA" id="ARBA00022679"/>
    </source>
</evidence>
<dbReference type="GO" id="GO:0140741">
    <property type="term" value="F:tRNA-uracil-4 sulfurtransferase activity"/>
    <property type="evidence" value="ECO:0007669"/>
    <property type="project" value="UniProtKB-EC"/>
</dbReference>
<comment type="similarity">
    <text evidence="9">Belongs to the ThiI family.</text>
</comment>
<dbReference type="NCBIfam" id="TIGR00342">
    <property type="entry name" value="tRNA uracil 4-sulfurtransferase ThiI"/>
    <property type="match status" value="1"/>
</dbReference>
<evidence type="ECO:0000313" key="11">
    <source>
        <dbReference type="EMBL" id="GAA4948848.1"/>
    </source>
</evidence>
<name>A0AAV3U6A1_9ALTE</name>
<dbReference type="InterPro" id="IPR004114">
    <property type="entry name" value="THUMP_dom"/>
</dbReference>
<feature type="domain" description="THUMP" evidence="10">
    <location>
        <begin position="74"/>
        <end position="178"/>
    </location>
</feature>
<feature type="binding site" evidence="9">
    <location>
        <position position="309"/>
    </location>
    <ligand>
        <name>ATP</name>
        <dbReference type="ChEBI" id="CHEBI:30616"/>
    </ligand>
</feature>
<evidence type="ECO:0000256" key="7">
    <source>
        <dbReference type="ARBA" id="ARBA00022884"/>
    </source>
</evidence>
<dbReference type="InterPro" id="IPR014729">
    <property type="entry name" value="Rossmann-like_a/b/a_fold"/>
</dbReference>
<comment type="catalytic activity">
    <reaction evidence="9">
        <text>[ThiI sulfur-carrier protein]-S-sulfanyl-L-cysteine + a uridine in tRNA + 2 reduced [2Fe-2S]-[ferredoxin] + ATP + H(+) = [ThiI sulfur-carrier protein]-L-cysteine + a 4-thiouridine in tRNA + 2 oxidized [2Fe-2S]-[ferredoxin] + AMP + diphosphate</text>
        <dbReference type="Rhea" id="RHEA:24176"/>
        <dbReference type="Rhea" id="RHEA-COMP:10000"/>
        <dbReference type="Rhea" id="RHEA-COMP:10001"/>
        <dbReference type="Rhea" id="RHEA-COMP:13337"/>
        <dbReference type="Rhea" id="RHEA-COMP:13338"/>
        <dbReference type="Rhea" id="RHEA-COMP:13339"/>
        <dbReference type="Rhea" id="RHEA-COMP:13340"/>
        <dbReference type="ChEBI" id="CHEBI:15378"/>
        <dbReference type="ChEBI" id="CHEBI:29950"/>
        <dbReference type="ChEBI" id="CHEBI:30616"/>
        <dbReference type="ChEBI" id="CHEBI:33019"/>
        <dbReference type="ChEBI" id="CHEBI:33737"/>
        <dbReference type="ChEBI" id="CHEBI:33738"/>
        <dbReference type="ChEBI" id="CHEBI:61963"/>
        <dbReference type="ChEBI" id="CHEBI:65315"/>
        <dbReference type="ChEBI" id="CHEBI:136798"/>
        <dbReference type="ChEBI" id="CHEBI:456215"/>
        <dbReference type="EC" id="2.8.1.4"/>
    </reaction>
</comment>
<feature type="binding site" evidence="9">
    <location>
        <position position="300"/>
    </location>
    <ligand>
        <name>ATP</name>
        <dbReference type="ChEBI" id="CHEBI:30616"/>
    </ligand>
</feature>
<keyword evidence="8 9" id="KW-0784">Thiamine biosynthesis</keyword>
<dbReference type="GO" id="GO:0004810">
    <property type="term" value="F:CCA tRNA nucleotidyltransferase activity"/>
    <property type="evidence" value="ECO:0007669"/>
    <property type="project" value="InterPro"/>
</dbReference>
<dbReference type="InterPro" id="IPR020536">
    <property type="entry name" value="ThiI_AANH"/>
</dbReference>
<evidence type="ECO:0000256" key="6">
    <source>
        <dbReference type="ARBA" id="ARBA00022840"/>
    </source>
</evidence>
<gene>
    <name evidence="9 11" type="primary">thiI</name>
    <name evidence="11" type="ORF">GCM10025791_31170</name>
</gene>
<dbReference type="SUPFAM" id="SSF52821">
    <property type="entry name" value="Rhodanese/Cell cycle control phosphatase"/>
    <property type="match status" value="1"/>
</dbReference>
<dbReference type="InterPro" id="IPR003720">
    <property type="entry name" value="tRNA_STrfase"/>
</dbReference>
<dbReference type="GO" id="GO:0000049">
    <property type="term" value="F:tRNA binding"/>
    <property type="evidence" value="ECO:0007669"/>
    <property type="project" value="UniProtKB-UniRule"/>
</dbReference>
<evidence type="ECO:0000259" key="10">
    <source>
        <dbReference type="PROSITE" id="PS51165"/>
    </source>
</evidence>
<evidence type="ECO:0000256" key="9">
    <source>
        <dbReference type="HAMAP-Rule" id="MF_00021"/>
    </source>
</evidence>
<proteinExistence type="inferred from homology"/>
<evidence type="ECO:0000256" key="3">
    <source>
        <dbReference type="ARBA" id="ARBA00022555"/>
    </source>
</evidence>
<feature type="binding site" evidence="9">
    <location>
        <position position="278"/>
    </location>
    <ligand>
        <name>ATP</name>
        <dbReference type="ChEBI" id="CHEBI:30616"/>
    </ligand>
</feature>
<dbReference type="CDD" id="cd11716">
    <property type="entry name" value="THUMP_ThiI"/>
    <property type="match status" value="1"/>
</dbReference>
<keyword evidence="6 9" id="KW-0067">ATP-binding</keyword>
<dbReference type="GO" id="GO:0002937">
    <property type="term" value="P:tRNA 4-thiouridine biosynthesis"/>
    <property type="evidence" value="ECO:0007669"/>
    <property type="project" value="TreeGrafter"/>
</dbReference>
<dbReference type="EC" id="2.8.1.4" evidence="9"/>
<feature type="binding site" evidence="9">
    <location>
        <begin position="196"/>
        <end position="197"/>
    </location>
    <ligand>
        <name>ATP</name>
        <dbReference type="ChEBI" id="CHEBI:30616"/>
    </ligand>
</feature>